<keyword evidence="4" id="KW-0106">Calcium</keyword>
<keyword evidence="2" id="KW-0479">Metal-binding</keyword>
<dbReference type="InterPro" id="IPR024607">
    <property type="entry name" value="Sulfatase_CS"/>
</dbReference>
<dbReference type="Pfam" id="PF00884">
    <property type="entry name" value="Sulfatase"/>
    <property type="match status" value="1"/>
</dbReference>
<evidence type="ECO:0000259" key="5">
    <source>
        <dbReference type="Pfam" id="PF00884"/>
    </source>
</evidence>
<accession>A0A1T5LLA7</accession>
<dbReference type="OrthoDB" id="279611at2"/>
<reference evidence="6 7" key="1">
    <citation type="submission" date="2017-02" db="EMBL/GenBank/DDBJ databases">
        <authorList>
            <person name="Peterson S.W."/>
        </authorList>
    </citation>
    <scope>NUCLEOTIDE SEQUENCE [LARGE SCALE GENOMIC DNA]</scope>
    <source>
        <strain evidence="6 7">M1</strain>
    </source>
</reference>
<evidence type="ECO:0000313" key="6">
    <source>
        <dbReference type="EMBL" id="SKC76595.1"/>
    </source>
</evidence>
<evidence type="ECO:0000256" key="1">
    <source>
        <dbReference type="ARBA" id="ARBA00008779"/>
    </source>
</evidence>
<organism evidence="6 7">
    <name type="scientific">Maledivibacter halophilus</name>
    <dbReference type="NCBI Taxonomy" id="36842"/>
    <lineage>
        <taxon>Bacteria</taxon>
        <taxon>Bacillati</taxon>
        <taxon>Bacillota</taxon>
        <taxon>Clostridia</taxon>
        <taxon>Peptostreptococcales</taxon>
        <taxon>Caminicellaceae</taxon>
        <taxon>Maledivibacter</taxon>
    </lineage>
</organism>
<keyword evidence="7" id="KW-1185">Reference proteome</keyword>
<dbReference type="InterPro" id="IPR000917">
    <property type="entry name" value="Sulfatase_N"/>
</dbReference>
<dbReference type="AlphaFoldDB" id="A0A1T5LLA7"/>
<dbReference type="Proteomes" id="UP000190285">
    <property type="component" value="Unassembled WGS sequence"/>
</dbReference>
<dbReference type="RefSeq" id="WP_079492689.1">
    <property type="nucleotide sequence ID" value="NZ_FUZT01000007.1"/>
</dbReference>
<evidence type="ECO:0000256" key="3">
    <source>
        <dbReference type="ARBA" id="ARBA00022801"/>
    </source>
</evidence>
<feature type="domain" description="Sulfatase N-terminal" evidence="5">
    <location>
        <begin position="5"/>
        <end position="348"/>
    </location>
</feature>
<dbReference type="Gene3D" id="3.40.720.10">
    <property type="entry name" value="Alkaline Phosphatase, subunit A"/>
    <property type="match status" value="1"/>
</dbReference>
<dbReference type="GO" id="GO:0004065">
    <property type="term" value="F:arylsulfatase activity"/>
    <property type="evidence" value="ECO:0007669"/>
    <property type="project" value="TreeGrafter"/>
</dbReference>
<keyword evidence="3" id="KW-0378">Hydrolase</keyword>
<gene>
    <name evidence="6" type="ORF">SAMN02194393_03008</name>
</gene>
<dbReference type="InterPro" id="IPR017850">
    <property type="entry name" value="Alkaline_phosphatase_core_sf"/>
</dbReference>
<sequence>MNQQPNILLITTDQQRFDTICAGGYEYMNTPNLDRLAEEGCLFTNAYSPNPACIPARHNIISGLTAKYHGFDENYFDNSRQMPYNIPTFPELLSNAGYDTVAIGKMHFQPCRRHNGFNRMYTMEEIPVFRQDDDYAMYLKENNLGHYRSVHGVRHLLYMLPQQSFIPTKHHGSTWVANKTIDIIKENSKKRPFMIWSSFIHPHPPFDVPSEWANLYDDVDLPQGYESITPISPLAEENKHIADYPNKDYLKRAKQLYCSAISFVDYNIGRILDYLEKTNQIDNTLIIFTSDHGEMLGDNGTYQKFLPYDSSSKVPFIVRYPKYINPGTKDECMVDLNDIFPTFLDAAEVDYPANYKLPGESIFLKEGMKDRNYQYVEYNKGNKRWVSLRNKRYKYNYYYGGGKEELFDLGNDSKERVNLLFDCKDSKILEIKVSLRRKLVQYEKTWGLPGYVVDDDFIKLDEYVPVKYRETNFPFHIDNLCKEDKEKLIDLNDEIKMAIKNEDVVNLKELDIETFKKYGKFTDKDIEDLLCEEE</sequence>
<dbReference type="InterPro" id="IPR050738">
    <property type="entry name" value="Sulfatase"/>
</dbReference>
<protein>
    <submittedName>
        <fullName evidence="6">Arylsulfatase A</fullName>
    </submittedName>
</protein>
<dbReference type="PANTHER" id="PTHR42693">
    <property type="entry name" value="ARYLSULFATASE FAMILY MEMBER"/>
    <property type="match status" value="1"/>
</dbReference>
<comment type="similarity">
    <text evidence="1">Belongs to the sulfatase family.</text>
</comment>
<dbReference type="STRING" id="36842.SAMN02194393_03008"/>
<dbReference type="EMBL" id="FUZT01000007">
    <property type="protein sequence ID" value="SKC76595.1"/>
    <property type="molecule type" value="Genomic_DNA"/>
</dbReference>
<dbReference type="SUPFAM" id="SSF53649">
    <property type="entry name" value="Alkaline phosphatase-like"/>
    <property type="match status" value="1"/>
</dbReference>
<dbReference type="GO" id="GO:0046872">
    <property type="term" value="F:metal ion binding"/>
    <property type="evidence" value="ECO:0007669"/>
    <property type="project" value="UniProtKB-KW"/>
</dbReference>
<evidence type="ECO:0000256" key="2">
    <source>
        <dbReference type="ARBA" id="ARBA00022723"/>
    </source>
</evidence>
<dbReference type="CDD" id="cd16022">
    <property type="entry name" value="sulfatase_like"/>
    <property type="match status" value="1"/>
</dbReference>
<dbReference type="PANTHER" id="PTHR42693:SF53">
    <property type="entry name" value="ENDO-4-O-SULFATASE"/>
    <property type="match status" value="1"/>
</dbReference>
<evidence type="ECO:0000256" key="4">
    <source>
        <dbReference type="ARBA" id="ARBA00022837"/>
    </source>
</evidence>
<proteinExistence type="inferred from homology"/>
<dbReference type="PROSITE" id="PS00149">
    <property type="entry name" value="SULFATASE_2"/>
    <property type="match status" value="1"/>
</dbReference>
<evidence type="ECO:0000313" key="7">
    <source>
        <dbReference type="Proteomes" id="UP000190285"/>
    </source>
</evidence>
<name>A0A1T5LLA7_9FIRM</name>